<dbReference type="EMBL" id="FNRD01000004">
    <property type="protein sequence ID" value="SEA45758.1"/>
    <property type="molecule type" value="Genomic_DNA"/>
</dbReference>
<accession>A0A1H4BCP6</accession>
<dbReference type="AlphaFoldDB" id="A0A1H4BCP6"/>
<proteinExistence type="predicted"/>
<organism evidence="1 2">
    <name type="scientific">Flavobacterium gillisiae</name>
    <dbReference type="NCBI Taxonomy" id="150146"/>
    <lineage>
        <taxon>Bacteria</taxon>
        <taxon>Pseudomonadati</taxon>
        <taxon>Bacteroidota</taxon>
        <taxon>Flavobacteriia</taxon>
        <taxon>Flavobacteriales</taxon>
        <taxon>Flavobacteriaceae</taxon>
        <taxon>Flavobacterium</taxon>
    </lineage>
</organism>
<dbReference type="SUPFAM" id="SSF101898">
    <property type="entry name" value="NHL repeat"/>
    <property type="match status" value="1"/>
</dbReference>
<dbReference type="STRING" id="150146.SAMN05443667_104288"/>
<evidence type="ECO:0008006" key="3">
    <source>
        <dbReference type="Google" id="ProtNLM"/>
    </source>
</evidence>
<dbReference type="RefSeq" id="WP_091087616.1">
    <property type="nucleotide sequence ID" value="NZ_FNRD01000004.1"/>
</dbReference>
<protein>
    <recommendedName>
        <fullName evidence="3">SdiA-regulated</fullName>
    </recommendedName>
</protein>
<reference evidence="2" key="1">
    <citation type="submission" date="2016-10" db="EMBL/GenBank/DDBJ databases">
        <authorList>
            <person name="Varghese N."/>
            <person name="Submissions S."/>
        </authorList>
    </citation>
    <scope>NUCLEOTIDE SEQUENCE [LARGE SCALE GENOMIC DNA]</scope>
    <source>
        <strain evidence="2">DSM 22376</strain>
    </source>
</reference>
<dbReference type="Proteomes" id="UP000198951">
    <property type="component" value="Unassembled WGS sequence"/>
</dbReference>
<evidence type="ECO:0000313" key="1">
    <source>
        <dbReference type="EMBL" id="SEA45758.1"/>
    </source>
</evidence>
<dbReference type="OrthoDB" id="5599486at2"/>
<dbReference type="PROSITE" id="PS51257">
    <property type="entry name" value="PROKAR_LIPOPROTEIN"/>
    <property type="match status" value="1"/>
</dbReference>
<keyword evidence="2" id="KW-1185">Reference proteome</keyword>
<gene>
    <name evidence="1" type="ORF">SAMN05443667_104288</name>
</gene>
<name>A0A1H4BCP6_9FLAO</name>
<evidence type="ECO:0000313" key="2">
    <source>
        <dbReference type="Proteomes" id="UP000198951"/>
    </source>
</evidence>
<sequence>MRNPISILLLSILLLSCKQDSKLITSLYALPNKLKEVSGIAYSTQSSLLWVLEDSGNANAIYGLSPKGELEKSITIDNAKNIDWEDITKDSEGNLYIGDFGNNENTRKDLCIYKIAKDSLLKNTINASYKISFEYPEQKKFPPKKTGLLYDVESFFEFKNNFYLFTKNRSSKFDGTTFLYKIPNKAGYHQAELLGEFKTGGSFENNTVTSAAISPDGSKVVLLCHSKVWLFKDFTTDNFLSGKVSELKLHHFSQKEAICFKDNSTLLIADEKTKKIGGFVYETTVERLEAQP</sequence>